<dbReference type="Proteomes" id="UP000241346">
    <property type="component" value="Unassembled WGS sequence"/>
</dbReference>
<gene>
    <name evidence="2" type="ORF">C9J01_05690</name>
</gene>
<dbReference type="InterPro" id="IPR025330">
    <property type="entry name" value="DUF4236"/>
</dbReference>
<evidence type="ECO:0000313" key="3">
    <source>
        <dbReference type="Proteomes" id="UP000241346"/>
    </source>
</evidence>
<accession>A0A2T3NLV7</accession>
<name>A0A2T3NLV7_9GAMM</name>
<comment type="caution">
    <text evidence="2">The sequence shown here is derived from an EMBL/GenBank/DDBJ whole genome shotgun (WGS) entry which is preliminary data.</text>
</comment>
<protein>
    <recommendedName>
        <fullName evidence="1">DUF4236 domain-containing protein</fullName>
    </recommendedName>
</protein>
<dbReference type="EMBL" id="PYMB01000001">
    <property type="protein sequence ID" value="PSW16491.1"/>
    <property type="molecule type" value="Genomic_DNA"/>
</dbReference>
<dbReference type="RefSeq" id="WP_107297113.1">
    <property type="nucleotide sequence ID" value="NZ_PYMB01000001.1"/>
</dbReference>
<evidence type="ECO:0000313" key="2">
    <source>
        <dbReference type="EMBL" id="PSW16491.1"/>
    </source>
</evidence>
<sequence length="449" mass="50246">MGLRFNKRIKIAPGVKVNIGLGGVSATLGGRGASVNIGKRGVYANAGLPGSGLSYRTKIGGNAARRNQQRQEKQLVRQQAQQARLAALSKVEISLDKENGTVVLTDINGTPIEGRDKTLVWQHKGETITEWLREQAEEINGDAELLEDIYLDMPESFDEPVYTIQPYETPKPVAPAKPEPVDKPEKGIPPSIGFFARWFESKRKQHQSQLSEFEQSYTLAIKHWEQQVQDSENAYLSANQQWEEQCALWAEAKLAHEQTEQANSDNFARTIRTDVKVMESLLENAFSDLEWPRETLVDFQVEHDGQTIWVDVDLPEIEDFPAKVAALSANGRKLNIKNKLKKQLQLEYVKHIHGIALRLAGYSLATLPSAGEVVVSGYSQRLNRQTGHIVDDYLYSIKFTRSGIEQLNFDDLESVDPAAAIELFEHRRNMTVTGILKAIAPFELSTALA</sequence>
<proteinExistence type="predicted"/>
<organism evidence="2 3">
    <name type="scientific">Photobacterium rosenbergii</name>
    <dbReference type="NCBI Taxonomy" id="294936"/>
    <lineage>
        <taxon>Bacteria</taxon>
        <taxon>Pseudomonadati</taxon>
        <taxon>Pseudomonadota</taxon>
        <taxon>Gammaproteobacteria</taxon>
        <taxon>Vibrionales</taxon>
        <taxon>Vibrionaceae</taxon>
        <taxon>Photobacterium</taxon>
    </lineage>
</organism>
<evidence type="ECO:0000259" key="1">
    <source>
        <dbReference type="Pfam" id="PF14020"/>
    </source>
</evidence>
<reference evidence="2 3" key="1">
    <citation type="submission" date="2018-03" db="EMBL/GenBank/DDBJ databases">
        <title>Whole genome sequencing of Histamine producing bacteria.</title>
        <authorList>
            <person name="Butler K."/>
        </authorList>
    </citation>
    <scope>NUCLEOTIDE SEQUENCE [LARGE SCALE GENOMIC DNA]</scope>
    <source>
        <strain evidence="2 3">DSM 19138</strain>
    </source>
</reference>
<feature type="domain" description="DUF4236" evidence="1">
    <location>
        <begin position="3"/>
        <end position="56"/>
    </location>
</feature>
<dbReference type="Pfam" id="PF14020">
    <property type="entry name" value="DUF4236"/>
    <property type="match status" value="1"/>
</dbReference>
<dbReference type="OrthoDB" id="983149at2"/>
<dbReference type="AlphaFoldDB" id="A0A2T3NLV7"/>